<dbReference type="GO" id="GO:0015035">
    <property type="term" value="F:protein-disulfide reductase activity"/>
    <property type="evidence" value="ECO:0007669"/>
    <property type="project" value="InterPro"/>
</dbReference>
<evidence type="ECO:0000256" key="2">
    <source>
        <dbReference type="ARBA" id="ARBA00023157"/>
    </source>
</evidence>
<evidence type="ECO:0000256" key="1">
    <source>
        <dbReference type="ARBA" id="ARBA00008987"/>
    </source>
</evidence>
<feature type="domain" description="Thioredoxin" evidence="6">
    <location>
        <begin position="1"/>
        <end position="107"/>
    </location>
</feature>
<dbReference type="InterPro" id="IPR013766">
    <property type="entry name" value="Thioredoxin_domain"/>
</dbReference>
<dbReference type="PIRSF" id="PIRSF000077">
    <property type="entry name" value="Thioredoxin"/>
    <property type="match status" value="1"/>
</dbReference>
<feature type="disulfide bond" description="Redox-active" evidence="5">
    <location>
        <begin position="32"/>
        <end position="35"/>
    </location>
</feature>
<dbReference type="CDD" id="cd02947">
    <property type="entry name" value="TRX_family"/>
    <property type="match status" value="1"/>
</dbReference>
<dbReference type="AlphaFoldDB" id="A0A8J8W981"/>
<comment type="similarity">
    <text evidence="1 3">Belongs to the thioredoxin family.</text>
</comment>
<evidence type="ECO:0000313" key="7">
    <source>
        <dbReference type="EMBL" id="KAF7718755.1"/>
    </source>
</evidence>
<evidence type="ECO:0000256" key="5">
    <source>
        <dbReference type="PIRSR" id="PIRSR000077-4"/>
    </source>
</evidence>
<name>A0A8J8W981_9EURO</name>
<reference evidence="7" key="1">
    <citation type="journal article" date="2020" name="Front. Microbiol.">
        <title>Gene regulatory networks of Penicillium echinulatum 2HH and Penicillium oxalicum 114-2 inferred by a computational biology approach.</title>
        <authorList>
            <person name="Lenz A.R."/>
            <person name="Galan-Vasquez E."/>
            <person name="Balbinot E."/>
            <person name="De Abreu F.P."/>
            <person name="De Oliveira N.S."/>
            <person name="Da Rosa L.O."/>
            <person name="De Avila E Silva S."/>
            <person name="Camassola M."/>
            <person name="Dillon A.J.P."/>
            <person name="Perez-Rueda E."/>
        </authorList>
    </citation>
    <scope>NUCLEOTIDE SEQUENCE</scope>
    <source>
        <strain evidence="7">S1M29</strain>
    </source>
</reference>
<dbReference type="OrthoDB" id="10263751at2759"/>
<feature type="site" description="Deprotonates C-terminal active site Cys" evidence="4">
    <location>
        <position position="26"/>
    </location>
</feature>
<dbReference type="Pfam" id="PF00085">
    <property type="entry name" value="Thioredoxin"/>
    <property type="match status" value="1"/>
</dbReference>
<dbReference type="FunFam" id="3.40.30.10:FF:000245">
    <property type="entry name" value="Thioredoxin"/>
    <property type="match status" value="1"/>
</dbReference>
<evidence type="ECO:0000256" key="3">
    <source>
        <dbReference type="PIRNR" id="PIRNR000077"/>
    </source>
</evidence>
<keyword evidence="8" id="KW-1185">Reference proteome</keyword>
<dbReference type="InterPro" id="IPR036249">
    <property type="entry name" value="Thioredoxin-like_sf"/>
</dbReference>
<feature type="site" description="Contributes to redox potential value" evidence="4">
    <location>
        <position position="33"/>
    </location>
</feature>
<evidence type="ECO:0000259" key="6">
    <source>
        <dbReference type="PROSITE" id="PS51352"/>
    </source>
</evidence>
<dbReference type="InterPro" id="IPR005746">
    <property type="entry name" value="Thioredoxin"/>
</dbReference>
<gene>
    <name evidence="7" type="ORF">PECM_001176</name>
</gene>
<dbReference type="PROSITE" id="PS51352">
    <property type="entry name" value="THIOREDOXIN_2"/>
    <property type="match status" value="1"/>
</dbReference>
<dbReference type="EMBL" id="WIWV01000012">
    <property type="protein sequence ID" value="KAF7718755.1"/>
    <property type="molecule type" value="Genomic_DNA"/>
</dbReference>
<protein>
    <recommendedName>
        <fullName evidence="3">Thioredoxin</fullName>
    </recommendedName>
</protein>
<dbReference type="NCBIfam" id="TIGR01068">
    <property type="entry name" value="thioredoxin"/>
    <property type="match status" value="1"/>
</dbReference>
<feature type="active site" description="Nucleophile" evidence="4">
    <location>
        <position position="35"/>
    </location>
</feature>
<dbReference type="PANTHER" id="PTHR46115">
    <property type="entry name" value="THIOREDOXIN-LIKE PROTEIN 1"/>
    <property type="match status" value="1"/>
</dbReference>
<sequence>MPVEELTSMRDFQDKVLNAQGPVVIDAWATWCGPCRMVAPVIEKLSDTYPQIKFYKLDVDAVPDVSQELGVRAMPTISFFKDGGKVTEVVGAHIGEIDTNVKALVEE</sequence>
<dbReference type="SUPFAM" id="SSF52833">
    <property type="entry name" value="Thioredoxin-like"/>
    <property type="match status" value="1"/>
</dbReference>
<organism evidence="7 8">
    <name type="scientific">Penicillium ucsense</name>
    <dbReference type="NCBI Taxonomy" id="2839758"/>
    <lineage>
        <taxon>Eukaryota</taxon>
        <taxon>Fungi</taxon>
        <taxon>Dikarya</taxon>
        <taxon>Ascomycota</taxon>
        <taxon>Pezizomycotina</taxon>
        <taxon>Eurotiomycetes</taxon>
        <taxon>Eurotiomycetidae</taxon>
        <taxon>Eurotiales</taxon>
        <taxon>Aspergillaceae</taxon>
        <taxon>Penicillium</taxon>
    </lineage>
</organism>
<dbReference type="Gene3D" id="3.40.30.10">
    <property type="entry name" value="Glutaredoxin"/>
    <property type="match status" value="1"/>
</dbReference>
<accession>A0A8J8W981</accession>
<dbReference type="PRINTS" id="PR00421">
    <property type="entry name" value="THIOREDOXIN"/>
</dbReference>
<keyword evidence="2 5" id="KW-1015">Disulfide bond</keyword>
<evidence type="ECO:0000313" key="8">
    <source>
        <dbReference type="Proteomes" id="UP000631181"/>
    </source>
</evidence>
<dbReference type="Proteomes" id="UP000631181">
    <property type="component" value="Unassembled WGS sequence"/>
</dbReference>
<feature type="active site" description="Nucleophile" evidence="4">
    <location>
        <position position="32"/>
    </location>
</feature>
<keyword evidence="5" id="KW-0676">Redox-active center</keyword>
<proteinExistence type="inferred from homology"/>
<feature type="site" description="Contributes to redox potential value" evidence="4">
    <location>
        <position position="34"/>
    </location>
</feature>
<comment type="caution">
    <text evidence="7">The sequence shown here is derived from an EMBL/GenBank/DDBJ whole genome shotgun (WGS) entry which is preliminary data.</text>
</comment>
<evidence type="ECO:0000256" key="4">
    <source>
        <dbReference type="PIRSR" id="PIRSR000077-1"/>
    </source>
</evidence>